<proteinExistence type="predicted"/>
<gene>
    <name evidence="2" type="ORF">GCM10025866_09820</name>
</gene>
<dbReference type="RefSeq" id="WP_286278463.1">
    <property type="nucleotide sequence ID" value="NZ_AP027731.1"/>
</dbReference>
<dbReference type="InterPro" id="IPR029058">
    <property type="entry name" value="AB_hydrolase_fold"/>
</dbReference>
<dbReference type="Proteomes" id="UP001321498">
    <property type="component" value="Chromosome"/>
</dbReference>
<dbReference type="InterPro" id="IPR000073">
    <property type="entry name" value="AB_hydrolase_1"/>
</dbReference>
<dbReference type="InterPro" id="IPR050228">
    <property type="entry name" value="Carboxylesterase_BioH"/>
</dbReference>
<keyword evidence="2" id="KW-0378">Hydrolase</keyword>
<keyword evidence="3" id="KW-1185">Reference proteome</keyword>
<evidence type="ECO:0000313" key="3">
    <source>
        <dbReference type="Proteomes" id="UP001321498"/>
    </source>
</evidence>
<dbReference type="Gene3D" id="3.40.50.1820">
    <property type="entry name" value="alpha/beta hydrolase"/>
    <property type="match status" value="1"/>
</dbReference>
<name>A0ABM8GA54_9MICO</name>
<dbReference type="Pfam" id="PF12697">
    <property type="entry name" value="Abhydrolase_6"/>
    <property type="match status" value="1"/>
</dbReference>
<feature type="domain" description="AB hydrolase-1" evidence="1">
    <location>
        <begin position="24"/>
        <end position="247"/>
    </location>
</feature>
<evidence type="ECO:0000259" key="1">
    <source>
        <dbReference type="Pfam" id="PF12697"/>
    </source>
</evidence>
<dbReference type="SUPFAM" id="SSF53474">
    <property type="entry name" value="alpha/beta-Hydrolases"/>
    <property type="match status" value="1"/>
</dbReference>
<sequence>MTSFATSADGTRIAYDIEGEGPAVILVAGAFQFRAFDPETRELASLLAARGFTVLNYDRRGRGESGGSAPFTLAQTLEDLAALIEAAGGSAALFGSSSGGSISLAAAAAGLPVTALALWEVPLGPQPDGGEREAFLAELRKLIRDGETDAVVEHFMKDMPPEWLEGSKASPAWPTMVQVGPSLEPDTESLAVAQSAPRRELWGGISVPVAALVGAETLAFFGPAADSIVEAIPGARRIEVPGADHRWDRDALLDILSGFLSGRDAHSGVR</sequence>
<reference evidence="3" key="1">
    <citation type="journal article" date="2019" name="Int. J. Syst. Evol. Microbiol.">
        <title>The Global Catalogue of Microorganisms (GCM) 10K type strain sequencing project: providing services to taxonomists for standard genome sequencing and annotation.</title>
        <authorList>
            <consortium name="The Broad Institute Genomics Platform"/>
            <consortium name="The Broad Institute Genome Sequencing Center for Infectious Disease"/>
            <person name="Wu L."/>
            <person name="Ma J."/>
        </authorList>
    </citation>
    <scope>NUCLEOTIDE SEQUENCE [LARGE SCALE GENOMIC DNA]</scope>
    <source>
        <strain evidence="3">NBRC 108725</strain>
    </source>
</reference>
<dbReference type="PANTHER" id="PTHR43194:SF5">
    <property type="entry name" value="PIMELOYL-[ACYL-CARRIER PROTEIN] METHYL ESTER ESTERASE"/>
    <property type="match status" value="1"/>
</dbReference>
<accession>A0ABM8GA54</accession>
<evidence type="ECO:0000313" key="2">
    <source>
        <dbReference type="EMBL" id="BDZ45073.1"/>
    </source>
</evidence>
<protein>
    <submittedName>
        <fullName evidence="2">Alpha/beta hydrolase</fullName>
    </submittedName>
</protein>
<dbReference type="PANTHER" id="PTHR43194">
    <property type="entry name" value="HYDROLASE ALPHA/BETA FOLD FAMILY"/>
    <property type="match status" value="1"/>
</dbReference>
<dbReference type="EMBL" id="AP027731">
    <property type="protein sequence ID" value="BDZ45073.1"/>
    <property type="molecule type" value="Genomic_DNA"/>
</dbReference>
<dbReference type="GO" id="GO:0016787">
    <property type="term" value="F:hydrolase activity"/>
    <property type="evidence" value="ECO:0007669"/>
    <property type="project" value="UniProtKB-KW"/>
</dbReference>
<organism evidence="2 3">
    <name type="scientific">Naasia aerilata</name>
    <dbReference type="NCBI Taxonomy" id="1162966"/>
    <lineage>
        <taxon>Bacteria</taxon>
        <taxon>Bacillati</taxon>
        <taxon>Actinomycetota</taxon>
        <taxon>Actinomycetes</taxon>
        <taxon>Micrococcales</taxon>
        <taxon>Microbacteriaceae</taxon>
        <taxon>Naasia</taxon>
    </lineage>
</organism>